<dbReference type="GO" id="GO:0000155">
    <property type="term" value="F:phosphorelay sensor kinase activity"/>
    <property type="evidence" value="ECO:0007669"/>
    <property type="project" value="InterPro"/>
</dbReference>
<feature type="domain" description="Response regulatory" evidence="17">
    <location>
        <begin position="443"/>
        <end position="560"/>
    </location>
</feature>
<dbReference type="FunFam" id="3.30.565.10:FF:000078">
    <property type="entry name" value="Two-component sensor histidine kinase"/>
    <property type="match status" value="1"/>
</dbReference>
<evidence type="ECO:0000256" key="14">
    <source>
        <dbReference type="SAM" id="Coils"/>
    </source>
</evidence>
<dbReference type="Pfam" id="PF00512">
    <property type="entry name" value="HisKA"/>
    <property type="match status" value="1"/>
</dbReference>
<dbReference type="AlphaFoldDB" id="A0A840A046"/>
<evidence type="ECO:0000256" key="8">
    <source>
        <dbReference type="ARBA" id="ARBA00022777"/>
    </source>
</evidence>
<dbReference type="SUPFAM" id="SSF47384">
    <property type="entry name" value="Homodimeric domain of signal transducing histidine kinase"/>
    <property type="match status" value="1"/>
</dbReference>
<protein>
    <recommendedName>
        <fullName evidence="3">histidine kinase</fullName>
        <ecNumber evidence="3">2.7.13.3</ecNumber>
    </recommendedName>
</protein>
<dbReference type="CDD" id="cd00082">
    <property type="entry name" value="HisKA"/>
    <property type="match status" value="1"/>
</dbReference>
<dbReference type="PRINTS" id="PR00344">
    <property type="entry name" value="BCTRLSENSOR"/>
</dbReference>
<keyword evidence="12 15" id="KW-0472">Membrane</keyword>
<keyword evidence="14" id="KW-0175">Coiled coil</keyword>
<evidence type="ECO:0000256" key="1">
    <source>
        <dbReference type="ARBA" id="ARBA00000085"/>
    </source>
</evidence>
<dbReference type="InterPro" id="IPR036097">
    <property type="entry name" value="HisK_dim/P_sf"/>
</dbReference>
<comment type="subcellular location">
    <subcellularLocation>
        <location evidence="2">Membrane</location>
    </subcellularLocation>
</comment>
<evidence type="ECO:0000256" key="13">
    <source>
        <dbReference type="PROSITE-ProRule" id="PRU00169"/>
    </source>
</evidence>
<dbReference type="SMART" id="SM00388">
    <property type="entry name" value="HisKA"/>
    <property type="match status" value="1"/>
</dbReference>
<feature type="transmembrane region" description="Helical" evidence="15">
    <location>
        <begin position="46"/>
        <end position="69"/>
    </location>
</feature>
<dbReference type="InterPro" id="IPR001789">
    <property type="entry name" value="Sig_transdc_resp-reg_receiver"/>
</dbReference>
<dbReference type="InterPro" id="IPR011006">
    <property type="entry name" value="CheY-like_superfamily"/>
</dbReference>
<evidence type="ECO:0000256" key="11">
    <source>
        <dbReference type="ARBA" id="ARBA00023012"/>
    </source>
</evidence>
<evidence type="ECO:0000256" key="6">
    <source>
        <dbReference type="ARBA" id="ARBA00022692"/>
    </source>
</evidence>
<evidence type="ECO:0000256" key="15">
    <source>
        <dbReference type="SAM" id="Phobius"/>
    </source>
</evidence>
<dbReference type="Gene3D" id="1.10.287.130">
    <property type="match status" value="1"/>
</dbReference>
<evidence type="ECO:0000256" key="7">
    <source>
        <dbReference type="ARBA" id="ARBA00022741"/>
    </source>
</evidence>
<evidence type="ECO:0000259" key="17">
    <source>
        <dbReference type="PROSITE" id="PS50110"/>
    </source>
</evidence>
<dbReference type="SMART" id="SM00448">
    <property type="entry name" value="REC"/>
    <property type="match status" value="1"/>
</dbReference>
<feature type="domain" description="Histidine kinase" evidence="16">
    <location>
        <begin position="206"/>
        <end position="423"/>
    </location>
</feature>
<comment type="caution">
    <text evidence="18">The sequence shown here is derived from an EMBL/GenBank/DDBJ whole genome shotgun (WGS) entry which is preliminary data.</text>
</comment>
<keyword evidence="8 18" id="KW-0418">Kinase</keyword>
<dbReference type="SUPFAM" id="SSF52172">
    <property type="entry name" value="CheY-like"/>
    <property type="match status" value="1"/>
</dbReference>
<dbReference type="CDD" id="cd17546">
    <property type="entry name" value="REC_hyHK_CKI1_RcsC-like"/>
    <property type="match status" value="1"/>
</dbReference>
<dbReference type="Gene3D" id="3.30.565.10">
    <property type="entry name" value="Histidine kinase-like ATPase, C-terminal domain"/>
    <property type="match status" value="1"/>
</dbReference>
<dbReference type="InterPro" id="IPR005467">
    <property type="entry name" value="His_kinase_dom"/>
</dbReference>
<evidence type="ECO:0000256" key="12">
    <source>
        <dbReference type="ARBA" id="ARBA00023136"/>
    </source>
</evidence>
<keyword evidence="10 15" id="KW-1133">Transmembrane helix</keyword>
<dbReference type="InterPro" id="IPR004358">
    <property type="entry name" value="Sig_transdc_His_kin-like_C"/>
</dbReference>
<feature type="coiled-coil region" evidence="14">
    <location>
        <begin position="179"/>
        <end position="206"/>
    </location>
</feature>
<name>A0A840A046_9CAUL</name>
<evidence type="ECO:0000256" key="5">
    <source>
        <dbReference type="ARBA" id="ARBA00022679"/>
    </source>
</evidence>
<evidence type="ECO:0000256" key="2">
    <source>
        <dbReference type="ARBA" id="ARBA00004370"/>
    </source>
</evidence>
<keyword evidence="4 13" id="KW-0597">Phosphoprotein</keyword>
<feature type="transmembrane region" description="Helical" evidence="15">
    <location>
        <begin position="160"/>
        <end position="179"/>
    </location>
</feature>
<evidence type="ECO:0000256" key="9">
    <source>
        <dbReference type="ARBA" id="ARBA00022840"/>
    </source>
</evidence>
<dbReference type="CDD" id="cd16922">
    <property type="entry name" value="HATPase_EvgS-ArcB-TorS-like"/>
    <property type="match status" value="1"/>
</dbReference>
<evidence type="ECO:0000259" key="16">
    <source>
        <dbReference type="PROSITE" id="PS50109"/>
    </source>
</evidence>
<dbReference type="PROSITE" id="PS50110">
    <property type="entry name" value="RESPONSE_REGULATORY"/>
    <property type="match status" value="1"/>
</dbReference>
<dbReference type="InterPro" id="IPR036890">
    <property type="entry name" value="HATPase_C_sf"/>
</dbReference>
<dbReference type="SUPFAM" id="SSF55874">
    <property type="entry name" value="ATPase domain of HSP90 chaperone/DNA topoisomerase II/histidine kinase"/>
    <property type="match status" value="1"/>
</dbReference>
<keyword evidence="19" id="KW-1185">Reference proteome</keyword>
<evidence type="ECO:0000256" key="3">
    <source>
        <dbReference type="ARBA" id="ARBA00012438"/>
    </source>
</evidence>
<feature type="modified residue" description="4-aspartylphosphate" evidence="13">
    <location>
        <position position="492"/>
    </location>
</feature>
<keyword evidence="7" id="KW-0547">Nucleotide-binding</keyword>
<evidence type="ECO:0000313" key="18">
    <source>
        <dbReference type="EMBL" id="MBB3891654.1"/>
    </source>
</evidence>
<dbReference type="InterPro" id="IPR003661">
    <property type="entry name" value="HisK_dim/P_dom"/>
</dbReference>
<evidence type="ECO:0000313" key="19">
    <source>
        <dbReference type="Proteomes" id="UP000530564"/>
    </source>
</evidence>
<dbReference type="Proteomes" id="UP000530564">
    <property type="component" value="Unassembled WGS sequence"/>
</dbReference>
<gene>
    <name evidence="18" type="ORF">GGQ61_002382</name>
</gene>
<sequence length="574" mass="60992">MNEMLDDGKDGATLAQSKRSRLNRLVLATLVGALLGHQFGWKAVGAWIAVSAVLEVVLLASHLSFTRNIRKDRSKTRWERLAPAVAFSVIWTGMAVGCWIYGSEAARFGALLVMFGILLEGLKYAALSRAAFLAIIPFPAAALAIAPLTSGDFSGRGGVFAAGALVALAICVIHVSRALRANALALEKAQAEAQEASRAKSAFLAMMSHELRTPMNGVLGMAHALAATKLNRQQADYLDMIVQSGDGLMAILNDILDLSKIEAGKLNLESVGFDLEKMGRQTFLLWSETARQKGLELSLDIDADAPTWLVGDPVRVRQILLNLISNALKFTEQGSVAVRIVGLVPQGIEIIVTDTGVGMRRDQQEKLFQAFSQAEISTTRRYGGTGLGLSICRQLAEMMGGSISVESEPGSGSTFRVALPLPACAPPAPAQAALDTVSLEGRQVLVVDDNKVNQAVARAILEAAGAVVSLADDGADGLDLLRAAHFDVVLMDVHMPRMDGVEALRRIRAGEAGIRSIPVLALTADAMSDECERLIAQGFDDVHPKPIQPAELMFTVAAWCARADQAAVLAATAA</sequence>
<evidence type="ECO:0000256" key="4">
    <source>
        <dbReference type="ARBA" id="ARBA00022553"/>
    </source>
</evidence>
<accession>A0A840A046</accession>
<dbReference type="Pfam" id="PF02518">
    <property type="entry name" value="HATPase_c"/>
    <property type="match status" value="1"/>
</dbReference>
<dbReference type="PROSITE" id="PS50109">
    <property type="entry name" value="HIS_KIN"/>
    <property type="match status" value="1"/>
</dbReference>
<dbReference type="InterPro" id="IPR003594">
    <property type="entry name" value="HATPase_dom"/>
</dbReference>
<evidence type="ECO:0000256" key="10">
    <source>
        <dbReference type="ARBA" id="ARBA00022989"/>
    </source>
</evidence>
<dbReference type="GO" id="GO:0005524">
    <property type="term" value="F:ATP binding"/>
    <property type="evidence" value="ECO:0007669"/>
    <property type="project" value="UniProtKB-KW"/>
</dbReference>
<dbReference type="EC" id="2.7.13.3" evidence="3"/>
<dbReference type="EMBL" id="JACIDK010000003">
    <property type="protein sequence ID" value="MBB3891654.1"/>
    <property type="molecule type" value="Genomic_DNA"/>
</dbReference>
<feature type="transmembrane region" description="Helical" evidence="15">
    <location>
        <begin position="130"/>
        <end position="148"/>
    </location>
</feature>
<dbReference type="Gene3D" id="3.40.50.2300">
    <property type="match status" value="1"/>
</dbReference>
<reference evidence="18 19" key="1">
    <citation type="submission" date="2020-08" db="EMBL/GenBank/DDBJ databases">
        <title>Genomic Encyclopedia of Type Strains, Phase IV (KMG-IV): sequencing the most valuable type-strain genomes for metagenomic binning, comparative biology and taxonomic classification.</title>
        <authorList>
            <person name="Goeker M."/>
        </authorList>
    </citation>
    <scope>NUCLEOTIDE SEQUENCE [LARGE SCALE GENOMIC DNA]</scope>
    <source>
        <strain evidence="18 19">DSM 21793</strain>
    </source>
</reference>
<keyword evidence="11" id="KW-0902">Two-component regulatory system</keyword>
<keyword evidence="5" id="KW-0808">Transferase</keyword>
<feature type="transmembrane region" description="Helical" evidence="15">
    <location>
        <begin position="81"/>
        <end position="102"/>
    </location>
</feature>
<dbReference type="PANTHER" id="PTHR45339:SF1">
    <property type="entry name" value="HYBRID SIGNAL TRANSDUCTION HISTIDINE KINASE J"/>
    <property type="match status" value="1"/>
</dbReference>
<dbReference type="PANTHER" id="PTHR45339">
    <property type="entry name" value="HYBRID SIGNAL TRANSDUCTION HISTIDINE KINASE J"/>
    <property type="match status" value="1"/>
</dbReference>
<dbReference type="SMART" id="SM00387">
    <property type="entry name" value="HATPase_c"/>
    <property type="match status" value="1"/>
</dbReference>
<dbReference type="Pfam" id="PF00072">
    <property type="entry name" value="Response_reg"/>
    <property type="match status" value="1"/>
</dbReference>
<dbReference type="GO" id="GO:0016020">
    <property type="term" value="C:membrane"/>
    <property type="evidence" value="ECO:0007669"/>
    <property type="project" value="UniProtKB-SubCell"/>
</dbReference>
<organism evidence="18 19">
    <name type="scientific">Phenylobacterium haematophilum</name>
    <dbReference type="NCBI Taxonomy" id="98513"/>
    <lineage>
        <taxon>Bacteria</taxon>
        <taxon>Pseudomonadati</taxon>
        <taxon>Pseudomonadota</taxon>
        <taxon>Alphaproteobacteria</taxon>
        <taxon>Caulobacterales</taxon>
        <taxon>Caulobacteraceae</taxon>
        <taxon>Phenylobacterium</taxon>
    </lineage>
</organism>
<comment type="catalytic activity">
    <reaction evidence="1">
        <text>ATP + protein L-histidine = ADP + protein N-phospho-L-histidine.</text>
        <dbReference type="EC" id="2.7.13.3"/>
    </reaction>
</comment>
<keyword evidence="6 15" id="KW-0812">Transmembrane</keyword>
<proteinExistence type="predicted"/>
<keyword evidence="9" id="KW-0067">ATP-binding</keyword>
<dbReference type="FunFam" id="1.10.287.130:FF:000004">
    <property type="entry name" value="Ethylene receptor 1"/>
    <property type="match status" value="1"/>
</dbReference>